<keyword evidence="2" id="KW-1185">Reference proteome</keyword>
<proteinExistence type="predicted"/>
<dbReference type="EMBL" id="CP073344">
    <property type="protein sequence ID" value="UTW04112.1"/>
    <property type="molecule type" value="Genomic_DNA"/>
</dbReference>
<accession>A0ABY5GY03</accession>
<protein>
    <recommendedName>
        <fullName evidence="3">CENP-V/GFA domain-containing protein</fullName>
    </recommendedName>
</protein>
<sequence length="195" mass="21287">MMHRIQCKCGALQGHIQGAGTCSRVVCYCADCRGFTKFLGCSDDVLDAQGGTEIVQLAQPRVVFSQGQEHLAAVRLSEKGLLRWYADCCKTPIGNTLANPKVAFIGLIRASLDPSMIEKDFGSNVAVVHVDSAIGEPKPVQKGLFGTIMRFIWLVLSMRISGQYRRSQLFNESGDPVVTPTVLTAEERKVIKADI</sequence>
<gene>
    <name evidence="1" type="ORF">KDX31_03600</name>
</gene>
<evidence type="ECO:0008006" key="3">
    <source>
        <dbReference type="Google" id="ProtNLM"/>
    </source>
</evidence>
<dbReference type="Proteomes" id="UP001059950">
    <property type="component" value="Chromosome"/>
</dbReference>
<dbReference type="Gene3D" id="3.90.1590.10">
    <property type="entry name" value="glutathione-dependent formaldehyde- activating enzyme (gfa)"/>
    <property type="match status" value="1"/>
</dbReference>
<evidence type="ECO:0000313" key="1">
    <source>
        <dbReference type="EMBL" id="UTW04112.1"/>
    </source>
</evidence>
<dbReference type="Pfam" id="PF19648">
    <property type="entry name" value="DUF6151"/>
    <property type="match status" value="1"/>
</dbReference>
<name>A0ABY5GY03_9GAMM</name>
<dbReference type="InterPro" id="IPR046149">
    <property type="entry name" value="DUF6151"/>
</dbReference>
<organism evidence="1 2">
    <name type="scientific">Amphritea atlantica</name>
    <dbReference type="NCBI Taxonomy" id="355243"/>
    <lineage>
        <taxon>Bacteria</taxon>
        <taxon>Pseudomonadati</taxon>
        <taxon>Pseudomonadota</taxon>
        <taxon>Gammaproteobacteria</taxon>
        <taxon>Oceanospirillales</taxon>
        <taxon>Oceanospirillaceae</taxon>
        <taxon>Amphritea</taxon>
    </lineage>
</organism>
<evidence type="ECO:0000313" key="2">
    <source>
        <dbReference type="Proteomes" id="UP001059950"/>
    </source>
</evidence>
<reference evidence="1" key="1">
    <citation type="submission" date="2021-04" db="EMBL/GenBank/DDBJ databases">
        <title>Oceanospirillales bacteria with DddD are important DMSP degraders in coastal seawater.</title>
        <authorList>
            <person name="Liu J."/>
        </authorList>
    </citation>
    <scope>NUCLEOTIDE SEQUENCE</scope>
    <source>
        <strain evidence="1">GY6</strain>
    </source>
</reference>